<sequence>MHPPQQLSITNRLLASLSAEDFASLQPHLEPVPLDIRQVLIEPNTAIAHVYFPEAGMSSVTNNSSGGKIEVGVVGREGMVGLPIVLGIDQTPYEHFMQIAGHGWRLAAPDLEQAMRRSSSLHRHLLRYAQASHVQVSETAFANANSDVEARLARWLLMCHDRVEGDDIPLTHEFIAMMLGVRRPGVTVALHVLEGMQVIRAKRGLITVLDREKLEELADDAYGLSEAEYTRLMGTGR</sequence>
<dbReference type="Gene3D" id="1.10.10.10">
    <property type="entry name" value="Winged helix-like DNA-binding domain superfamily/Winged helix DNA-binding domain"/>
    <property type="match status" value="1"/>
</dbReference>
<dbReference type="CDD" id="cd00038">
    <property type="entry name" value="CAP_ED"/>
    <property type="match status" value="1"/>
</dbReference>
<dbReference type="RefSeq" id="WP_173946601.1">
    <property type="nucleotide sequence ID" value="NZ_CP102846.1"/>
</dbReference>
<keyword evidence="3" id="KW-0804">Transcription</keyword>
<keyword evidence="5" id="KW-0614">Plasmid</keyword>
<gene>
    <name evidence="5" type="ORF">HPT29_024900</name>
</gene>
<dbReference type="PANTHER" id="PTHR24567:SF74">
    <property type="entry name" value="HTH-TYPE TRANSCRIPTIONAL REGULATOR ARCR"/>
    <property type="match status" value="1"/>
</dbReference>
<dbReference type="InterPro" id="IPR036388">
    <property type="entry name" value="WH-like_DNA-bd_sf"/>
</dbReference>
<evidence type="ECO:0000256" key="1">
    <source>
        <dbReference type="ARBA" id="ARBA00023015"/>
    </source>
</evidence>
<dbReference type="SUPFAM" id="SSF46785">
    <property type="entry name" value="Winged helix' DNA-binding domain"/>
    <property type="match status" value="1"/>
</dbReference>
<dbReference type="InterPro" id="IPR012318">
    <property type="entry name" value="HTH_CRP"/>
</dbReference>
<dbReference type="Gene3D" id="2.60.120.10">
    <property type="entry name" value="Jelly Rolls"/>
    <property type="match status" value="1"/>
</dbReference>
<keyword evidence="1" id="KW-0805">Transcription regulation</keyword>
<protein>
    <submittedName>
        <fullName evidence="5">Crp/Fnr family transcriptional regulator</fullName>
    </submittedName>
</protein>
<dbReference type="InterPro" id="IPR036390">
    <property type="entry name" value="WH_DNA-bd_sf"/>
</dbReference>
<dbReference type="InterPro" id="IPR050397">
    <property type="entry name" value="Env_Response_Regulators"/>
</dbReference>
<name>A0ABY5S1I8_9HYPH</name>
<keyword evidence="2" id="KW-0238">DNA-binding</keyword>
<evidence type="ECO:0000259" key="4">
    <source>
        <dbReference type="PROSITE" id="PS51063"/>
    </source>
</evidence>
<dbReference type="PROSITE" id="PS51063">
    <property type="entry name" value="HTH_CRP_2"/>
    <property type="match status" value="1"/>
</dbReference>
<dbReference type="Proteomes" id="UP001017257">
    <property type="component" value="Plasmid pR24_1"/>
</dbReference>
<dbReference type="InterPro" id="IPR018490">
    <property type="entry name" value="cNMP-bd_dom_sf"/>
</dbReference>
<evidence type="ECO:0000256" key="2">
    <source>
        <dbReference type="ARBA" id="ARBA00023125"/>
    </source>
</evidence>
<accession>A0ABY5S1I8</accession>
<evidence type="ECO:0000313" key="5">
    <source>
        <dbReference type="EMBL" id="UVF22399.1"/>
    </source>
</evidence>
<reference evidence="5" key="1">
    <citation type="submission" date="2022-08" db="EMBL/GenBank/DDBJ databases">
        <title>Microvirga terrae sp. nov., isolated from soil.</title>
        <authorList>
            <person name="Kim K.H."/>
            <person name="Seo Y.L."/>
            <person name="Kim J.M."/>
            <person name="Lee J.K."/>
            <person name="Han D.M."/>
            <person name="Jeon C.O."/>
        </authorList>
    </citation>
    <scope>NUCLEOTIDE SEQUENCE</scope>
    <source>
        <strain evidence="5">R24</strain>
        <plasmid evidence="5">pR24_1</plasmid>
    </source>
</reference>
<dbReference type="InterPro" id="IPR000595">
    <property type="entry name" value="cNMP-bd_dom"/>
</dbReference>
<evidence type="ECO:0000313" key="6">
    <source>
        <dbReference type="Proteomes" id="UP001017257"/>
    </source>
</evidence>
<keyword evidence="6" id="KW-1185">Reference proteome</keyword>
<dbReference type="SUPFAM" id="SSF51206">
    <property type="entry name" value="cAMP-binding domain-like"/>
    <property type="match status" value="1"/>
</dbReference>
<evidence type="ECO:0000256" key="3">
    <source>
        <dbReference type="ARBA" id="ARBA00023163"/>
    </source>
</evidence>
<dbReference type="EMBL" id="CP102846">
    <property type="protein sequence ID" value="UVF22399.1"/>
    <property type="molecule type" value="Genomic_DNA"/>
</dbReference>
<feature type="domain" description="HTH crp-type" evidence="4">
    <location>
        <begin position="146"/>
        <end position="212"/>
    </location>
</feature>
<organism evidence="5 6">
    <name type="scientific">Microvirga terrae</name>
    <dbReference type="NCBI Taxonomy" id="2740529"/>
    <lineage>
        <taxon>Bacteria</taxon>
        <taxon>Pseudomonadati</taxon>
        <taxon>Pseudomonadota</taxon>
        <taxon>Alphaproteobacteria</taxon>
        <taxon>Hyphomicrobiales</taxon>
        <taxon>Methylobacteriaceae</taxon>
        <taxon>Microvirga</taxon>
    </lineage>
</organism>
<proteinExistence type="predicted"/>
<geneLocation type="plasmid" evidence="5 6">
    <name>pR24_1</name>
</geneLocation>
<dbReference type="InterPro" id="IPR014710">
    <property type="entry name" value="RmlC-like_jellyroll"/>
</dbReference>
<dbReference type="PANTHER" id="PTHR24567">
    <property type="entry name" value="CRP FAMILY TRANSCRIPTIONAL REGULATORY PROTEIN"/>
    <property type="match status" value="1"/>
</dbReference>
<dbReference type="Pfam" id="PF13545">
    <property type="entry name" value="HTH_Crp_2"/>
    <property type="match status" value="1"/>
</dbReference>